<name>A0A849BL37_9BURK</name>
<proteinExistence type="predicted"/>
<sequence>MIPPLDERGLLPAGVHDAALEEIPGIFCHNAHRVELWTCITERFLPVLKLELGSYSPTIPVLVFGGSFFSDKASPQDVEMTAVFDQTYGDACLWQAMQTFWGKHDMWKDQYRADYYPSLPGGSDFSQFFQYVGEKTAQAKGLSEKDYRGVLRIRQW</sequence>
<dbReference type="InterPro" id="IPR053860">
    <property type="entry name" value="DUF6932"/>
</dbReference>
<gene>
    <name evidence="1" type="ORF">HLB16_25915</name>
</gene>
<dbReference type="EMBL" id="JABEMD010000091">
    <property type="protein sequence ID" value="NNH14285.1"/>
    <property type="molecule type" value="Genomic_DNA"/>
</dbReference>
<comment type="caution">
    <text evidence="1">The sequence shown here is derived from an EMBL/GenBank/DDBJ whole genome shotgun (WGS) entry which is preliminary data.</text>
</comment>
<dbReference type="Pfam" id="PF22014">
    <property type="entry name" value="DUF6932"/>
    <property type="match status" value="1"/>
</dbReference>
<protein>
    <submittedName>
        <fullName evidence="1">Uncharacterized protein</fullName>
    </submittedName>
</protein>
<organism evidence="1 2">
    <name type="scientific">Cupriavidus gilardii</name>
    <dbReference type="NCBI Taxonomy" id="82541"/>
    <lineage>
        <taxon>Bacteria</taxon>
        <taxon>Pseudomonadati</taxon>
        <taxon>Pseudomonadota</taxon>
        <taxon>Betaproteobacteria</taxon>
        <taxon>Burkholderiales</taxon>
        <taxon>Burkholderiaceae</taxon>
        <taxon>Cupriavidus</taxon>
    </lineage>
</organism>
<dbReference type="RefSeq" id="WP_151023574.1">
    <property type="nucleotide sequence ID" value="NZ_BAAAEB010000034.1"/>
</dbReference>
<dbReference type="Proteomes" id="UP000542973">
    <property type="component" value="Unassembled WGS sequence"/>
</dbReference>
<evidence type="ECO:0000313" key="1">
    <source>
        <dbReference type="EMBL" id="NNH14285.1"/>
    </source>
</evidence>
<accession>A0A849BL37</accession>
<evidence type="ECO:0000313" key="2">
    <source>
        <dbReference type="Proteomes" id="UP000542973"/>
    </source>
</evidence>
<reference evidence="1 2" key="1">
    <citation type="submission" date="2020-05" db="EMBL/GenBank/DDBJ databases">
        <title>MicrobeNet Type strains.</title>
        <authorList>
            <person name="Nicholson A.C."/>
        </authorList>
    </citation>
    <scope>NUCLEOTIDE SEQUENCE [LARGE SCALE GENOMIC DNA]</scope>
    <source>
        <strain evidence="1 2">ATCC 700815</strain>
    </source>
</reference>
<dbReference type="AlphaFoldDB" id="A0A849BL37"/>